<evidence type="ECO:0000256" key="11">
    <source>
        <dbReference type="PROSITE-ProRule" id="PRU00221"/>
    </source>
</evidence>
<organism evidence="12 13">
    <name type="scientific">Euroglyphus maynei</name>
    <name type="common">Mayne's house dust mite</name>
    <dbReference type="NCBI Taxonomy" id="6958"/>
    <lineage>
        <taxon>Eukaryota</taxon>
        <taxon>Metazoa</taxon>
        <taxon>Ecdysozoa</taxon>
        <taxon>Arthropoda</taxon>
        <taxon>Chelicerata</taxon>
        <taxon>Arachnida</taxon>
        <taxon>Acari</taxon>
        <taxon>Acariformes</taxon>
        <taxon>Sarcoptiformes</taxon>
        <taxon>Astigmata</taxon>
        <taxon>Psoroptidia</taxon>
        <taxon>Analgoidea</taxon>
        <taxon>Pyroglyphidae</taxon>
        <taxon>Pyroglyphinae</taxon>
        <taxon>Euroglyphus</taxon>
    </lineage>
</organism>
<dbReference type="SUPFAM" id="SSF50978">
    <property type="entry name" value="WD40 repeat-like"/>
    <property type="match status" value="1"/>
</dbReference>
<dbReference type="GO" id="GO:0002098">
    <property type="term" value="P:tRNA wobble uridine modification"/>
    <property type="evidence" value="ECO:0007669"/>
    <property type="project" value="InterPro"/>
</dbReference>
<evidence type="ECO:0000256" key="4">
    <source>
        <dbReference type="ARBA" id="ARBA00005881"/>
    </source>
</evidence>
<dbReference type="SMART" id="SM00320">
    <property type="entry name" value="WD40"/>
    <property type="match status" value="3"/>
</dbReference>
<dbReference type="InterPro" id="IPR037289">
    <property type="entry name" value="Elp2"/>
</dbReference>
<keyword evidence="6" id="KW-0963">Cytoplasm</keyword>
<dbReference type="InterPro" id="IPR036322">
    <property type="entry name" value="WD40_repeat_dom_sf"/>
</dbReference>
<evidence type="ECO:0000256" key="2">
    <source>
        <dbReference type="ARBA" id="ARBA00004496"/>
    </source>
</evidence>
<dbReference type="PANTHER" id="PTHR44111:SF1">
    <property type="entry name" value="ELONGATOR COMPLEX PROTEIN 2"/>
    <property type="match status" value="1"/>
</dbReference>
<feature type="repeat" description="WD" evidence="11">
    <location>
        <begin position="51"/>
        <end position="84"/>
    </location>
</feature>
<dbReference type="PROSITE" id="PS50082">
    <property type="entry name" value="WD_REPEATS_2"/>
    <property type="match status" value="1"/>
</dbReference>
<comment type="similarity">
    <text evidence="4">Belongs to the WD repeat ELP2 family.</text>
</comment>
<evidence type="ECO:0000256" key="9">
    <source>
        <dbReference type="ARBA" id="ARBA00022737"/>
    </source>
</evidence>
<dbReference type="GO" id="GO:0033588">
    <property type="term" value="C:elongator holoenzyme complex"/>
    <property type="evidence" value="ECO:0007669"/>
    <property type="project" value="InterPro"/>
</dbReference>
<dbReference type="EMBL" id="MUJZ01015156">
    <property type="protein sequence ID" value="OTF81128.1"/>
    <property type="molecule type" value="Genomic_DNA"/>
</dbReference>
<gene>
    <name evidence="12" type="ORF">BLA29_002199</name>
</gene>
<evidence type="ECO:0000256" key="8">
    <source>
        <dbReference type="ARBA" id="ARBA00022694"/>
    </source>
</evidence>
<keyword evidence="13" id="KW-1185">Reference proteome</keyword>
<reference evidence="12 13" key="1">
    <citation type="submission" date="2017-03" db="EMBL/GenBank/DDBJ databases">
        <title>Genome Survey of Euroglyphus maynei.</title>
        <authorList>
            <person name="Arlian L.G."/>
            <person name="Morgan M.S."/>
            <person name="Rider S.D."/>
        </authorList>
    </citation>
    <scope>NUCLEOTIDE SEQUENCE [LARGE SCALE GENOMIC DNA]</scope>
    <source>
        <strain evidence="12">Arlian Lab</strain>
        <tissue evidence="12">Whole body</tissue>
    </source>
</reference>
<keyword evidence="8" id="KW-0819">tRNA processing</keyword>
<evidence type="ECO:0000256" key="7">
    <source>
        <dbReference type="ARBA" id="ARBA00022574"/>
    </source>
</evidence>
<keyword evidence="10" id="KW-0539">Nucleus</keyword>
<dbReference type="AlphaFoldDB" id="A0A1Y3BMH9"/>
<evidence type="ECO:0000256" key="1">
    <source>
        <dbReference type="ARBA" id="ARBA00004123"/>
    </source>
</evidence>
<evidence type="ECO:0000313" key="12">
    <source>
        <dbReference type="EMBL" id="OTF81128.1"/>
    </source>
</evidence>
<dbReference type="Gene3D" id="2.130.10.10">
    <property type="entry name" value="YVTN repeat-like/Quinoprotein amine dehydrogenase"/>
    <property type="match status" value="2"/>
</dbReference>
<proteinExistence type="inferred from homology"/>
<evidence type="ECO:0000256" key="10">
    <source>
        <dbReference type="ARBA" id="ARBA00023242"/>
    </source>
</evidence>
<dbReference type="InterPro" id="IPR001680">
    <property type="entry name" value="WD40_rpt"/>
</dbReference>
<evidence type="ECO:0000313" key="13">
    <source>
        <dbReference type="Proteomes" id="UP000194236"/>
    </source>
</evidence>
<dbReference type="GO" id="GO:0005737">
    <property type="term" value="C:cytoplasm"/>
    <property type="evidence" value="ECO:0007669"/>
    <property type="project" value="UniProtKB-SubCell"/>
</dbReference>
<accession>A0A1Y3BMH9</accession>
<protein>
    <recommendedName>
        <fullName evidence="5">Elongator complex protein 2</fullName>
    </recommendedName>
</protein>
<dbReference type="Proteomes" id="UP000194236">
    <property type="component" value="Unassembled WGS sequence"/>
</dbReference>
<evidence type="ECO:0000256" key="3">
    <source>
        <dbReference type="ARBA" id="ARBA00005043"/>
    </source>
</evidence>
<evidence type="ECO:0000256" key="6">
    <source>
        <dbReference type="ARBA" id="ARBA00022490"/>
    </source>
</evidence>
<dbReference type="PANTHER" id="PTHR44111">
    <property type="entry name" value="ELONGATOR COMPLEX PROTEIN 2"/>
    <property type="match status" value="1"/>
</dbReference>
<keyword evidence="7 11" id="KW-0853">WD repeat</keyword>
<dbReference type="OrthoDB" id="27911at2759"/>
<dbReference type="Pfam" id="PF00400">
    <property type="entry name" value="WD40"/>
    <property type="match status" value="2"/>
</dbReference>
<sequence length="290" mass="33332">MDILDCKNVYVSCSVNCYPHCIDTKENFIIFGSSNSIVLYDLNIRSVISLSSHHSDLINSVRWIDDEGVYIISSSVDQTSIIWQKDEQNVYQLKYVLNGGHKDSIIISDSVIVDHEFYSVSASNDKSVCMWQNDCNIFTENVRHFIFDIRIYNDMANISGLIVLTAGSNDCVQINRFDSFNKKLECLITLQGHSDWIKSIDLISFNGNAKIIFDLFSHFNRFYYDSVDKCLLASASQDFFVRVYEIRKSSHKTDMGVMSEMFSLKHNDDNEEYYSITLETVLAGHEGWIK</sequence>
<dbReference type="InterPro" id="IPR015943">
    <property type="entry name" value="WD40/YVTN_repeat-like_dom_sf"/>
</dbReference>
<name>A0A1Y3BMH9_EURMA</name>
<comment type="caution">
    <text evidence="12">The sequence shown here is derived from an EMBL/GenBank/DDBJ whole genome shotgun (WGS) entry which is preliminary data.</text>
</comment>
<keyword evidence="9" id="KW-0677">Repeat</keyword>
<comment type="subcellular location">
    <subcellularLocation>
        <location evidence="2">Cytoplasm</location>
    </subcellularLocation>
    <subcellularLocation>
        <location evidence="1">Nucleus</location>
    </subcellularLocation>
</comment>
<dbReference type="UniPathway" id="UPA00988"/>
<evidence type="ECO:0000256" key="5">
    <source>
        <dbReference type="ARBA" id="ARBA00020267"/>
    </source>
</evidence>
<dbReference type="GO" id="GO:0005634">
    <property type="term" value="C:nucleus"/>
    <property type="evidence" value="ECO:0007669"/>
    <property type="project" value="UniProtKB-SubCell"/>
</dbReference>
<comment type="pathway">
    <text evidence="3">tRNA modification; 5-methoxycarbonylmethyl-2-thiouridine-tRNA biosynthesis.</text>
</comment>